<sequence length="37" mass="4247">MAPPAREIEMTLKFLFCQSLLINRRSIAEQQAAELAR</sequence>
<gene>
    <name evidence="1" type="ORF">BAL341_1900</name>
</gene>
<dbReference type="AlphaFoldDB" id="A0A486XQJ0"/>
<evidence type="ECO:0000313" key="1">
    <source>
        <dbReference type="EMBL" id="VHO04479.1"/>
    </source>
</evidence>
<accession>A0A486XQJ0</accession>
<protein>
    <submittedName>
        <fullName evidence="1">Uncharacterized protein</fullName>
    </submittedName>
</protein>
<proteinExistence type="predicted"/>
<reference evidence="1" key="1">
    <citation type="submission" date="2019-04" db="EMBL/GenBank/DDBJ databases">
        <authorList>
            <person name="Brambilla D."/>
        </authorList>
    </citation>
    <scope>NUCLEOTIDE SEQUENCE</scope>
    <source>
        <strain evidence="1">BAL1</strain>
    </source>
</reference>
<dbReference type="EMBL" id="CAAJGR010000104">
    <property type="protein sequence ID" value="VHO04479.1"/>
    <property type="molecule type" value="Genomic_DNA"/>
</dbReference>
<organism evidence="1">
    <name type="scientific">Rheinheimera sp. BAL341</name>
    <dbReference type="NCBI Taxonomy" id="1708203"/>
    <lineage>
        <taxon>Bacteria</taxon>
        <taxon>Pseudomonadati</taxon>
        <taxon>Pseudomonadota</taxon>
        <taxon>Gammaproteobacteria</taxon>
        <taxon>Chromatiales</taxon>
        <taxon>Chromatiaceae</taxon>
        <taxon>Rheinheimera</taxon>
    </lineage>
</organism>
<name>A0A486XQJ0_9GAMM</name>